<name>A0ABS7C8R5_9BACL</name>
<dbReference type="PANTHER" id="PTHR43035">
    <property type="entry name" value="FATTY ACID REPRESSION MUTANT PROTEIN 2-RELATED"/>
    <property type="match status" value="1"/>
</dbReference>
<dbReference type="InterPro" id="IPR033877">
    <property type="entry name" value="Frm2/Hbn1"/>
</dbReference>
<dbReference type="InterPro" id="IPR029479">
    <property type="entry name" value="Nitroreductase"/>
</dbReference>
<sequence length="199" mass="22644">MAKDFYQAVKERRTFYGLSKESVLSDDRIQELVSEAVKHTPSSFNSQSSRVVVLLGEQHDKLWNLTKEELRKIVPAEQFASTEERINGFYNGYGTVLFFEDENVVKGLQEQFASYKDNFPIWSHHASGMLQLVVWTGLVNEGLGASLQHYNPLIDAAVQQEWDVPASWKLVAQMPFGNPTAVPGDKQFSPIEDRMKVFK</sequence>
<dbReference type="InterPro" id="IPR000415">
    <property type="entry name" value="Nitroreductase-like"/>
</dbReference>
<feature type="domain" description="Nitroreductase" evidence="1">
    <location>
        <begin position="9"/>
        <end position="177"/>
    </location>
</feature>
<evidence type="ECO:0000259" key="1">
    <source>
        <dbReference type="Pfam" id="PF00881"/>
    </source>
</evidence>
<reference evidence="2 3" key="1">
    <citation type="submission" date="2021-07" db="EMBL/GenBank/DDBJ databases">
        <title>Paenibacillus radiodurans sp. nov., isolated from the southeastern edge of Tengger Desert.</title>
        <authorList>
            <person name="Zhang G."/>
        </authorList>
    </citation>
    <scope>NUCLEOTIDE SEQUENCE [LARGE SCALE GENOMIC DNA]</scope>
    <source>
        <strain evidence="2 3">CCM 7311</strain>
    </source>
</reference>
<proteinExistence type="predicted"/>
<evidence type="ECO:0000313" key="2">
    <source>
        <dbReference type="EMBL" id="MBW7457313.1"/>
    </source>
</evidence>
<organism evidence="2 3">
    <name type="scientific">Paenibacillus sepulcri</name>
    <dbReference type="NCBI Taxonomy" id="359917"/>
    <lineage>
        <taxon>Bacteria</taxon>
        <taxon>Bacillati</taxon>
        <taxon>Bacillota</taxon>
        <taxon>Bacilli</taxon>
        <taxon>Bacillales</taxon>
        <taxon>Paenibacillaceae</taxon>
        <taxon>Paenibacillus</taxon>
    </lineage>
</organism>
<dbReference type="RefSeq" id="WP_210038177.1">
    <property type="nucleotide sequence ID" value="NZ_JBHLVU010000022.1"/>
</dbReference>
<evidence type="ECO:0000313" key="3">
    <source>
        <dbReference type="Proteomes" id="UP001519887"/>
    </source>
</evidence>
<accession>A0ABS7C8R5</accession>
<dbReference type="PANTHER" id="PTHR43035:SF1">
    <property type="entry name" value="FATTY ACID REPRESSION MUTANT PROTEIN 2-RELATED"/>
    <property type="match status" value="1"/>
</dbReference>
<gene>
    <name evidence="2" type="ORF">K0U00_25050</name>
</gene>
<dbReference type="SUPFAM" id="SSF55469">
    <property type="entry name" value="FMN-dependent nitroreductase-like"/>
    <property type="match status" value="1"/>
</dbReference>
<dbReference type="CDD" id="cd02140">
    <property type="entry name" value="Frm2-like"/>
    <property type="match status" value="1"/>
</dbReference>
<comment type="caution">
    <text evidence="2">The sequence shown here is derived from an EMBL/GenBank/DDBJ whole genome shotgun (WGS) entry which is preliminary data.</text>
</comment>
<dbReference type="Pfam" id="PF00881">
    <property type="entry name" value="Nitroreductase"/>
    <property type="match status" value="1"/>
</dbReference>
<dbReference type="Gene3D" id="3.40.109.10">
    <property type="entry name" value="NADH Oxidase"/>
    <property type="match status" value="1"/>
</dbReference>
<dbReference type="Proteomes" id="UP001519887">
    <property type="component" value="Unassembled WGS sequence"/>
</dbReference>
<protein>
    <submittedName>
        <fullName evidence="2">Nitroreductase family protein</fullName>
    </submittedName>
</protein>
<keyword evidence="3" id="KW-1185">Reference proteome</keyword>
<dbReference type="EMBL" id="JAHZIK010000813">
    <property type="protein sequence ID" value="MBW7457313.1"/>
    <property type="molecule type" value="Genomic_DNA"/>
</dbReference>